<dbReference type="OrthoDB" id="9808460at2"/>
<evidence type="ECO:0000313" key="17">
    <source>
        <dbReference type="Proteomes" id="UP000321577"/>
    </source>
</evidence>
<dbReference type="GO" id="GO:0006094">
    <property type="term" value="P:gluconeogenesis"/>
    <property type="evidence" value="ECO:0007669"/>
    <property type="project" value="TreeGrafter"/>
</dbReference>
<dbReference type="HAMAP" id="MF_00145">
    <property type="entry name" value="Phosphoglyc_kinase"/>
    <property type="match status" value="1"/>
</dbReference>
<dbReference type="PRINTS" id="PR00477">
    <property type="entry name" value="PHGLYCKINASE"/>
</dbReference>
<evidence type="ECO:0000256" key="7">
    <source>
        <dbReference type="ARBA" id="ARBA00022679"/>
    </source>
</evidence>
<proteinExistence type="inferred from homology"/>
<dbReference type="PROSITE" id="PS00111">
    <property type="entry name" value="PGLYCERATE_KINASE"/>
    <property type="match status" value="1"/>
</dbReference>
<dbReference type="PANTHER" id="PTHR11406:SF23">
    <property type="entry name" value="PHOSPHOGLYCERATE KINASE 1, CHLOROPLASTIC-RELATED"/>
    <property type="match status" value="1"/>
</dbReference>
<dbReference type="InterPro" id="IPR015824">
    <property type="entry name" value="Phosphoglycerate_kinase_N"/>
</dbReference>
<comment type="subcellular location">
    <subcellularLocation>
        <location evidence="12">Cytoplasm</location>
    </subcellularLocation>
</comment>
<feature type="binding site" evidence="12">
    <location>
        <position position="302"/>
    </location>
    <ligand>
        <name>ATP</name>
        <dbReference type="ChEBI" id="CHEBI:30616"/>
    </ligand>
</feature>
<evidence type="ECO:0000256" key="8">
    <source>
        <dbReference type="ARBA" id="ARBA00022741"/>
    </source>
</evidence>
<comment type="pathway">
    <text evidence="2 12">Carbohydrate degradation; glycolysis; pyruvate from D-glyceraldehyde 3-phosphate: step 2/5.</text>
</comment>
<dbReference type="InterPro" id="IPR015911">
    <property type="entry name" value="Phosphoglycerate_kinase_CS"/>
</dbReference>
<keyword evidence="9 12" id="KW-0418">Kinase</keyword>
<dbReference type="InterPro" id="IPR036043">
    <property type="entry name" value="Phosphoglycerate_kinase_sf"/>
</dbReference>
<keyword evidence="10 12" id="KW-0067">ATP-binding</keyword>
<feature type="binding site" evidence="12 13">
    <location>
        <begin position="63"/>
        <end position="66"/>
    </location>
    <ligand>
        <name>substrate</name>
    </ligand>
</feature>
<dbReference type="FunFam" id="3.40.50.1260:FF:000006">
    <property type="entry name" value="Phosphoglycerate kinase"/>
    <property type="match status" value="1"/>
</dbReference>
<evidence type="ECO:0000256" key="9">
    <source>
        <dbReference type="ARBA" id="ARBA00022777"/>
    </source>
</evidence>
<feature type="binding site" evidence="13">
    <location>
        <position position="122"/>
    </location>
    <ligand>
        <name>(2R)-3-phosphoglycerate</name>
        <dbReference type="ChEBI" id="CHEBI:58272"/>
    </ligand>
</feature>
<dbReference type="Pfam" id="PF00162">
    <property type="entry name" value="PGK"/>
    <property type="match status" value="1"/>
</dbReference>
<evidence type="ECO:0000256" key="4">
    <source>
        <dbReference type="ARBA" id="ARBA00011245"/>
    </source>
</evidence>
<dbReference type="RefSeq" id="WP_146854118.1">
    <property type="nucleotide sequence ID" value="NZ_BKAG01000046.1"/>
</dbReference>
<evidence type="ECO:0000256" key="12">
    <source>
        <dbReference type="HAMAP-Rule" id="MF_00145"/>
    </source>
</evidence>
<dbReference type="GO" id="GO:0005524">
    <property type="term" value="F:ATP binding"/>
    <property type="evidence" value="ECO:0007669"/>
    <property type="project" value="UniProtKB-KW"/>
</dbReference>
<dbReference type="GO" id="GO:0005829">
    <property type="term" value="C:cytosol"/>
    <property type="evidence" value="ECO:0007669"/>
    <property type="project" value="TreeGrafter"/>
</dbReference>
<dbReference type="PANTHER" id="PTHR11406">
    <property type="entry name" value="PHOSPHOGLYCERATE KINASE"/>
    <property type="match status" value="1"/>
</dbReference>
<dbReference type="GO" id="GO:0043531">
    <property type="term" value="F:ADP binding"/>
    <property type="evidence" value="ECO:0007669"/>
    <property type="project" value="TreeGrafter"/>
</dbReference>
<reference evidence="16 17" key="1">
    <citation type="submission" date="2019-07" db="EMBL/GenBank/DDBJ databases">
        <title>Whole genome shotgun sequence of Brevifollis gellanilyticus NBRC 108608.</title>
        <authorList>
            <person name="Hosoyama A."/>
            <person name="Uohara A."/>
            <person name="Ohji S."/>
            <person name="Ichikawa N."/>
        </authorList>
    </citation>
    <scope>NUCLEOTIDE SEQUENCE [LARGE SCALE GENOMIC DNA]</scope>
    <source>
        <strain evidence="16 17">NBRC 108608</strain>
    </source>
</reference>
<dbReference type="EC" id="2.7.2.3" evidence="5 12"/>
<evidence type="ECO:0000256" key="2">
    <source>
        <dbReference type="ARBA" id="ARBA00004838"/>
    </source>
</evidence>
<feature type="binding site" evidence="13">
    <location>
        <position position="40"/>
    </location>
    <ligand>
        <name>(2R)-3-phosphoglycerate</name>
        <dbReference type="ChEBI" id="CHEBI:58272"/>
    </ligand>
</feature>
<evidence type="ECO:0000256" key="10">
    <source>
        <dbReference type="ARBA" id="ARBA00022840"/>
    </source>
</evidence>
<feature type="binding site" evidence="12">
    <location>
        <position position="155"/>
    </location>
    <ligand>
        <name>substrate</name>
    </ligand>
</feature>
<dbReference type="EMBL" id="BKAG01000046">
    <property type="protein sequence ID" value="GEP45329.1"/>
    <property type="molecule type" value="Genomic_DNA"/>
</dbReference>
<feature type="binding site" evidence="12 14">
    <location>
        <begin position="360"/>
        <end position="363"/>
    </location>
    <ligand>
        <name>ATP</name>
        <dbReference type="ChEBI" id="CHEBI:30616"/>
    </ligand>
</feature>
<evidence type="ECO:0000256" key="15">
    <source>
        <dbReference type="RuleBase" id="RU000532"/>
    </source>
</evidence>
<dbReference type="FunFam" id="3.40.50.1260:FF:000003">
    <property type="entry name" value="Phosphoglycerate kinase"/>
    <property type="match status" value="1"/>
</dbReference>
<sequence length="404" mass="43168">MPKKTIRDIDLSNKRVLVRVDFNVPLEEKDGQMVITDATRIQETLPTIKALLEKGAKVILCSHLGRPKGQRDPKQSLAPVAPALSELLGVPVEFSEETTGPVAKAKAEALPAGGVLLLENTRFHAGEEKNDAELAKGLADLAEVFVNDAFGSAHRAHSSTAGVADYLPAVSGLLMEKELAYLHDELESPDRPFVVILGGAKVSDKIGVINRLLEKADTIIIGGGMAYTFRKLVQGISIGKSLYKPEWEPIAQAALDKAKERGVKLLIPVDAMITDSFDFDAKKLGETKYTAVNESIPDGWEGVDIGPESVKLFSEEISKAKTVIWNGPMGVFEIKEASKGTFEIAEAMAKNTGAKNIIGGGDSVKAVKKAKLGDKMTFISTGGGASLELLEGKVLPGVACLQEK</sequence>
<evidence type="ECO:0000256" key="11">
    <source>
        <dbReference type="ARBA" id="ARBA00023152"/>
    </source>
</evidence>
<feature type="binding site" evidence="13">
    <location>
        <position position="155"/>
    </location>
    <ligand>
        <name>(2R)-3-phosphoglycerate</name>
        <dbReference type="ChEBI" id="CHEBI:58272"/>
    </ligand>
</feature>
<name>A0A512MF19_9BACT</name>
<evidence type="ECO:0000256" key="14">
    <source>
        <dbReference type="PIRSR" id="PIRSR000724-2"/>
    </source>
</evidence>
<dbReference type="AlphaFoldDB" id="A0A512MF19"/>
<evidence type="ECO:0000313" key="16">
    <source>
        <dbReference type="EMBL" id="GEP45329.1"/>
    </source>
</evidence>
<feature type="binding site" evidence="12">
    <location>
        <position position="122"/>
    </location>
    <ligand>
        <name>substrate</name>
    </ligand>
</feature>
<comment type="similarity">
    <text evidence="3 12 15">Belongs to the phosphoglycerate kinase family.</text>
</comment>
<accession>A0A512MF19</accession>
<comment type="caution">
    <text evidence="16">The sequence shown here is derived from an EMBL/GenBank/DDBJ whole genome shotgun (WGS) entry which is preliminary data.</text>
</comment>
<keyword evidence="12" id="KW-0963">Cytoplasm</keyword>
<dbReference type="UniPathway" id="UPA00109">
    <property type="reaction ID" value="UER00185"/>
</dbReference>
<gene>
    <name evidence="12 16" type="primary">pgk</name>
    <name evidence="16" type="ORF">BGE01nite_46200</name>
</gene>
<organism evidence="16 17">
    <name type="scientific">Brevifollis gellanilyticus</name>
    <dbReference type="NCBI Taxonomy" id="748831"/>
    <lineage>
        <taxon>Bacteria</taxon>
        <taxon>Pseudomonadati</taxon>
        <taxon>Verrucomicrobiota</taxon>
        <taxon>Verrucomicrobiia</taxon>
        <taxon>Verrucomicrobiales</taxon>
        <taxon>Verrucomicrobiaceae</taxon>
    </lineage>
</organism>
<protein>
    <recommendedName>
        <fullName evidence="6 12">Phosphoglycerate kinase</fullName>
        <ecNumber evidence="5 12">2.7.2.3</ecNumber>
    </recommendedName>
</protein>
<dbReference type="PIRSF" id="PIRSF000724">
    <property type="entry name" value="Pgk"/>
    <property type="match status" value="1"/>
</dbReference>
<evidence type="ECO:0000256" key="13">
    <source>
        <dbReference type="PIRSR" id="PIRSR000724-1"/>
    </source>
</evidence>
<dbReference type="SUPFAM" id="SSF53748">
    <property type="entry name" value="Phosphoglycerate kinase"/>
    <property type="match status" value="1"/>
</dbReference>
<comment type="catalytic activity">
    <reaction evidence="1 12 15">
        <text>(2R)-3-phosphoglycerate + ATP = (2R)-3-phospho-glyceroyl phosphate + ADP</text>
        <dbReference type="Rhea" id="RHEA:14801"/>
        <dbReference type="ChEBI" id="CHEBI:30616"/>
        <dbReference type="ChEBI" id="CHEBI:57604"/>
        <dbReference type="ChEBI" id="CHEBI:58272"/>
        <dbReference type="ChEBI" id="CHEBI:456216"/>
        <dbReference type="EC" id="2.7.2.3"/>
    </reaction>
</comment>
<keyword evidence="17" id="KW-1185">Reference proteome</keyword>
<feature type="binding site" evidence="12 14">
    <location>
        <position position="333"/>
    </location>
    <ligand>
        <name>ATP</name>
        <dbReference type="ChEBI" id="CHEBI:30616"/>
    </ligand>
</feature>
<evidence type="ECO:0000256" key="3">
    <source>
        <dbReference type="ARBA" id="ARBA00008982"/>
    </source>
</evidence>
<keyword evidence="8 12" id="KW-0547">Nucleotide-binding</keyword>
<dbReference type="GO" id="GO:0006096">
    <property type="term" value="P:glycolytic process"/>
    <property type="evidence" value="ECO:0007669"/>
    <property type="project" value="UniProtKB-UniRule"/>
</dbReference>
<dbReference type="CDD" id="cd00318">
    <property type="entry name" value="Phosphoglycerate_kinase"/>
    <property type="match status" value="1"/>
</dbReference>
<keyword evidence="7 12" id="KW-0808">Transferase</keyword>
<comment type="subunit">
    <text evidence="4 12">Monomer.</text>
</comment>
<dbReference type="GO" id="GO:0004618">
    <property type="term" value="F:phosphoglycerate kinase activity"/>
    <property type="evidence" value="ECO:0007669"/>
    <property type="project" value="UniProtKB-UniRule"/>
</dbReference>
<evidence type="ECO:0000256" key="1">
    <source>
        <dbReference type="ARBA" id="ARBA00000642"/>
    </source>
</evidence>
<dbReference type="Proteomes" id="UP000321577">
    <property type="component" value="Unassembled WGS sequence"/>
</dbReference>
<feature type="binding site" evidence="12">
    <location>
        <position position="40"/>
    </location>
    <ligand>
        <name>substrate</name>
    </ligand>
</feature>
<evidence type="ECO:0000256" key="5">
    <source>
        <dbReference type="ARBA" id="ARBA00013061"/>
    </source>
</evidence>
<feature type="binding site" evidence="12 14">
    <location>
        <position position="205"/>
    </location>
    <ligand>
        <name>ATP</name>
        <dbReference type="ChEBI" id="CHEBI:30616"/>
    </ligand>
</feature>
<dbReference type="InterPro" id="IPR001576">
    <property type="entry name" value="Phosphoglycerate_kinase"/>
</dbReference>
<keyword evidence="11 12" id="KW-0324">Glycolysis</keyword>
<evidence type="ECO:0000256" key="6">
    <source>
        <dbReference type="ARBA" id="ARBA00016471"/>
    </source>
</evidence>
<feature type="binding site" evidence="12 13">
    <location>
        <begin position="21"/>
        <end position="23"/>
    </location>
    <ligand>
        <name>substrate</name>
    </ligand>
</feature>
<dbReference type="Gene3D" id="3.40.50.1260">
    <property type="entry name" value="Phosphoglycerate kinase, N-terminal domain"/>
    <property type="match status" value="2"/>
</dbReference>